<feature type="compositionally biased region" description="Gly residues" evidence="2">
    <location>
        <begin position="82"/>
        <end position="94"/>
    </location>
</feature>
<name>A0A176QEB1_9MICO</name>
<dbReference type="InterPro" id="IPR000792">
    <property type="entry name" value="Tscrpt_reg_LuxR_C"/>
</dbReference>
<dbReference type="PRINTS" id="PR00038">
    <property type="entry name" value="HTHLUXR"/>
</dbReference>
<protein>
    <recommendedName>
        <fullName evidence="3">HTH luxR-type domain-containing protein</fullName>
    </recommendedName>
</protein>
<dbReference type="PROSITE" id="PS50043">
    <property type="entry name" value="HTH_LUXR_2"/>
    <property type="match status" value="1"/>
</dbReference>
<evidence type="ECO:0000256" key="2">
    <source>
        <dbReference type="SAM" id="MobiDB-lite"/>
    </source>
</evidence>
<evidence type="ECO:0000259" key="3">
    <source>
        <dbReference type="PROSITE" id="PS50043"/>
    </source>
</evidence>
<organism evidence="4 5">
    <name type="scientific">Janibacter melonis</name>
    <dbReference type="NCBI Taxonomy" id="262209"/>
    <lineage>
        <taxon>Bacteria</taxon>
        <taxon>Bacillati</taxon>
        <taxon>Actinomycetota</taxon>
        <taxon>Actinomycetes</taxon>
        <taxon>Micrococcales</taxon>
        <taxon>Intrasporangiaceae</taxon>
        <taxon>Janibacter</taxon>
    </lineage>
</organism>
<proteinExistence type="predicted"/>
<reference evidence="4 5" key="1">
    <citation type="submission" date="2016-01" db="EMBL/GenBank/DDBJ databases">
        <title>Janibacter melonis strain CD11_4 genome sequencing and assembly.</title>
        <authorList>
            <person name="Nair G.R."/>
            <person name="Kaur G."/>
            <person name="Chander A.M."/>
            <person name="Mayilraj S."/>
        </authorList>
    </citation>
    <scope>NUCLEOTIDE SEQUENCE [LARGE SCALE GENOMIC DNA]</scope>
    <source>
        <strain evidence="4 5">CD11-4</strain>
    </source>
</reference>
<keyword evidence="5" id="KW-1185">Reference proteome</keyword>
<dbReference type="InterPro" id="IPR039420">
    <property type="entry name" value="WalR-like"/>
</dbReference>
<accession>A0A176QEB1</accession>
<gene>
    <name evidence="4" type="ORF">AWH69_08905</name>
</gene>
<dbReference type="GO" id="GO:0003677">
    <property type="term" value="F:DNA binding"/>
    <property type="evidence" value="ECO:0007669"/>
    <property type="project" value="UniProtKB-KW"/>
</dbReference>
<dbReference type="Proteomes" id="UP000076976">
    <property type="component" value="Unassembled WGS sequence"/>
</dbReference>
<dbReference type="InterPro" id="IPR036388">
    <property type="entry name" value="WH-like_DNA-bd_sf"/>
</dbReference>
<feature type="region of interest" description="Disordered" evidence="2">
    <location>
        <begin position="74"/>
        <end position="94"/>
    </location>
</feature>
<dbReference type="Pfam" id="PF00196">
    <property type="entry name" value="GerE"/>
    <property type="match status" value="1"/>
</dbReference>
<dbReference type="CDD" id="cd06170">
    <property type="entry name" value="LuxR_C_like"/>
    <property type="match status" value="1"/>
</dbReference>
<evidence type="ECO:0000313" key="5">
    <source>
        <dbReference type="Proteomes" id="UP000076976"/>
    </source>
</evidence>
<dbReference type="InterPro" id="IPR016032">
    <property type="entry name" value="Sig_transdc_resp-reg_C-effctor"/>
</dbReference>
<dbReference type="GO" id="GO:0006355">
    <property type="term" value="P:regulation of DNA-templated transcription"/>
    <property type="evidence" value="ECO:0007669"/>
    <property type="project" value="InterPro"/>
</dbReference>
<dbReference type="EMBL" id="LQZG01000002">
    <property type="protein sequence ID" value="OAB88098.1"/>
    <property type="molecule type" value="Genomic_DNA"/>
</dbReference>
<dbReference type="AlphaFoldDB" id="A0A176QEB1"/>
<evidence type="ECO:0000313" key="4">
    <source>
        <dbReference type="EMBL" id="OAB88098.1"/>
    </source>
</evidence>
<keyword evidence="1" id="KW-0238">DNA-binding</keyword>
<dbReference type="PANTHER" id="PTHR43214">
    <property type="entry name" value="TWO-COMPONENT RESPONSE REGULATOR"/>
    <property type="match status" value="1"/>
</dbReference>
<evidence type="ECO:0000256" key="1">
    <source>
        <dbReference type="ARBA" id="ARBA00023125"/>
    </source>
</evidence>
<sequence>MTPRQSEIITMIVAGQDNKAIARSCSLSSNSVKAHIRAAYRTMGVCSRTQAVLWGVDHGLRSSSQPRFTVFRDDEAPATSEGMGGGGSAGGGGG</sequence>
<feature type="domain" description="HTH luxR-type" evidence="3">
    <location>
        <begin position="1"/>
        <end position="59"/>
    </location>
</feature>
<dbReference type="Gene3D" id="1.10.10.10">
    <property type="entry name" value="Winged helix-like DNA-binding domain superfamily/Winged helix DNA-binding domain"/>
    <property type="match status" value="1"/>
</dbReference>
<dbReference type="SUPFAM" id="SSF46894">
    <property type="entry name" value="C-terminal effector domain of the bipartite response regulators"/>
    <property type="match status" value="1"/>
</dbReference>
<comment type="caution">
    <text evidence="4">The sequence shown here is derived from an EMBL/GenBank/DDBJ whole genome shotgun (WGS) entry which is preliminary data.</text>
</comment>
<dbReference type="SMART" id="SM00421">
    <property type="entry name" value="HTH_LUXR"/>
    <property type="match status" value="1"/>
</dbReference>